<gene>
    <name evidence="5" type="ORF">MPDQ_002253</name>
</gene>
<evidence type="ECO:0000256" key="2">
    <source>
        <dbReference type="ARBA" id="ARBA00023026"/>
    </source>
</evidence>
<feature type="region of interest" description="Disordered" evidence="3">
    <location>
        <begin position="184"/>
        <end position="228"/>
    </location>
</feature>
<dbReference type="SUPFAM" id="SSF51445">
    <property type="entry name" value="(Trans)glycosidases"/>
    <property type="match status" value="1"/>
</dbReference>
<dbReference type="InterPro" id="IPR017853">
    <property type="entry name" value="GH"/>
</dbReference>
<dbReference type="Pfam" id="PF00704">
    <property type="entry name" value="Glyco_hydro_18"/>
    <property type="match status" value="1"/>
</dbReference>
<keyword evidence="2" id="KW-0843">Virulence</keyword>
<dbReference type="GO" id="GO:0008061">
    <property type="term" value="F:chitin binding"/>
    <property type="evidence" value="ECO:0007669"/>
    <property type="project" value="UniProtKB-KW"/>
</dbReference>
<dbReference type="AlphaFoldDB" id="A0A507QZW9"/>
<feature type="region of interest" description="Disordered" evidence="3">
    <location>
        <begin position="267"/>
        <end position="293"/>
    </location>
</feature>
<feature type="compositionally biased region" description="Low complexity" evidence="3">
    <location>
        <begin position="201"/>
        <end position="221"/>
    </location>
</feature>
<sequence>MADFVTLSGVKRIISIGGWDFSTSPDTYMIFRDAMQPANRATLVSNVVDFLNEYDIDGVDWDWEYPGEPDSFTFPTIIEIPPASPFPLVITPYYSAPVTDIFGGSTTVIGGTTLSPVTTTITPHPYPTTVVSTTDPGLNTKPTSWTSGKTINPSATGTSDRGSSCWPFCDPNCPLCPPGLGTDSSGGGGGSGGGGDGGDGSSSASDSTTSTSTSISTDSSTETVAGGAGFTGCSFPTTTDDSSDLDALSSSLSSIWYSEVATTTTSMSTSMSSTTTSGPTSTTSESSTITAPPATTLGVEGYAVLDEFPFGGAFVNYWGAIDYTLPNPGKWKCDKIEEYTMSMPGKDGLNSYPATWSFTAAIHGYTSCVYSNPAAPKATEGTLTCPDLPSKVSCPVVTTTGGCVDSGDDLISYIAKFYCLLD</sequence>
<organism evidence="5 6">
    <name type="scientific">Monascus purpureus</name>
    <name type="common">Red mold</name>
    <name type="synonym">Monascus anka</name>
    <dbReference type="NCBI Taxonomy" id="5098"/>
    <lineage>
        <taxon>Eukaryota</taxon>
        <taxon>Fungi</taxon>
        <taxon>Dikarya</taxon>
        <taxon>Ascomycota</taxon>
        <taxon>Pezizomycotina</taxon>
        <taxon>Eurotiomycetes</taxon>
        <taxon>Eurotiomycetidae</taxon>
        <taxon>Eurotiales</taxon>
        <taxon>Aspergillaceae</taxon>
        <taxon>Monascus</taxon>
    </lineage>
</organism>
<dbReference type="EMBL" id="VIFY01000017">
    <property type="protein sequence ID" value="TQB75635.1"/>
    <property type="molecule type" value="Genomic_DNA"/>
</dbReference>
<keyword evidence="6" id="KW-1185">Reference proteome</keyword>
<evidence type="ECO:0000259" key="4">
    <source>
        <dbReference type="PROSITE" id="PS51910"/>
    </source>
</evidence>
<keyword evidence="1" id="KW-0147">Chitin-binding</keyword>
<dbReference type="GO" id="GO:0005975">
    <property type="term" value="P:carbohydrate metabolic process"/>
    <property type="evidence" value="ECO:0007669"/>
    <property type="project" value="InterPro"/>
</dbReference>
<dbReference type="InterPro" id="IPR053214">
    <property type="entry name" value="LysM12-like"/>
</dbReference>
<accession>A0A507QZW9</accession>
<evidence type="ECO:0000313" key="5">
    <source>
        <dbReference type="EMBL" id="TQB75635.1"/>
    </source>
</evidence>
<proteinExistence type="predicted"/>
<evidence type="ECO:0000256" key="3">
    <source>
        <dbReference type="SAM" id="MobiDB-lite"/>
    </source>
</evidence>
<dbReference type="PROSITE" id="PS51910">
    <property type="entry name" value="GH18_2"/>
    <property type="match status" value="1"/>
</dbReference>
<dbReference type="STRING" id="5098.A0A507QZW9"/>
<dbReference type="Proteomes" id="UP000319663">
    <property type="component" value="Unassembled WGS sequence"/>
</dbReference>
<dbReference type="PANTHER" id="PTHR47700">
    <property type="entry name" value="V CHITINASE, PUTATIVE (AFU_ORTHOLOGUE AFUA_6G13720)-RELATED"/>
    <property type="match status" value="1"/>
</dbReference>
<dbReference type="PANTHER" id="PTHR47700:SF2">
    <property type="entry name" value="CHITINASE"/>
    <property type="match status" value="1"/>
</dbReference>
<dbReference type="Gene3D" id="3.20.20.80">
    <property type="entry name" value="Glycosidases"/>
    <property type="match status" value="1"/>
</dbReference>
<feature type="region of interest" description="Disordered" evidence="3">
    <location>
        <begin position="127"/>
        <end position="161"/>
    </location>
</feature>
<dbReference type="InterPro" id="IPR001223">
    <property type="entry name" value="Glyco_hydro18_cat"/>
</dbReference>
<evidence type="ECO:0000313" key="6">
    <source>
        <dbReference type="Proteomes" id="UP000319663"/>
    </source>
</evidence>
<feature type="compositionally biased region" description="Gly residues" evidence="3">
    <location>
        <begin position="184"/>
        <end position="200"/>
    </location>
</feature>
<evidence type="ECO:0000256" key="1">
    <source>
        <dbReference type="ARBA" id="ARBA00022669"/>
    </source>
</evidence>
<reference evidence="5 6" key="1">
    <citation type="submission" date="2019-06" db="EMBL/GenBank/DDBJ databases">
        <title>Wine fermentation using esterase from Monascus purpureus.</title>
        <authorList>
            <person name="Geng C."/>
            <person name="Zhang Y."/>
        </authorList>
    </citation>
    <scope>NUCLEOTIDE SEQUENCE [LARGE SCALE GENOMIC DNA]</scope>
    <source>
        <strain evidence="5">HQ1</strain>
    </source>
</reference>
<protein>
    <recommendedName>
        <fullName evidence="4">GH18 domain-containing protein</fullName>
    </recommendedName>
</protein>
<name>A0A507QZW9_MONPU</name>
<feature type="domain" description="GH18" evidence="4">
    <location>
        <begin position="1"/>
        <end position="79"/>
    </location>
</feature>
<comment type="caution">
    <text evidence="5">The sequence shown here is derived from an EMBL/GenBank/DDBJ whole genome shotgun (WGS) entry which is preliminary data.</text>
</comment>
<feature type="compositionally biased region" description="Polar residues" evidence="3">
    <location>
        <begin position="132"/>
        <end position="161"/>
    </location>
</feature>